<evidence type="ECO:0000256" key="2">
    <source>
        <dbReference type="SAM" id="MobiDB-lite"/>
    </source>
</evidence>
<dbReference type="SMART" id="SM00054">
    <property type="entry name" value="EFh"/>
    <property type="match status" value="3"/>
</dbReference>
<feature type="region of interest" description="Disordered" evidence="2">
    <location>
        <begin position="110"/>
        <end position="158"/>
    </location>
</feature>
<feature type="compositionally biased region" description="Low complexity" evidence="2">
    <location>
        <begin position="349"/>
        <end position="369"/>
    </location>
</feature>
<dbReference type="SUPFAM" id="SSF47473">
    <property type="entry name" value="EF-hand"/>
    <property type="match status" value="2"/>
</dbReference>
<organism evidence="5 6">
    <name type="scientific">Citrus x changshan-huyou</name>
    <dbReference type="NCBI Taxonomy" id="2935761"/>
    <lineage>
        <taxon>Eukaryota</taxon>
        <taxon>Viridiplantae</taxon>
        <taxon>Streptophyta</taxon>
        <taxon>Embryophyta</taxon>
        <taxon>Tracheophyta</taxon>
        <taxon>Spermatophyta</taxon>
        <taxon>Magnoliopsida</taxon>
        <taxon>eudicotyledons</taxon>
        <taxon>Gunneridae</taxon>
        <taxon>Pentapetalae</taxon>
        <taxon>rosids</taxon>
        <taxon>malvids</taxon>
        <taxon>Sapindales</taxon>
        <taxon>Rutaceae</taxon>
        <taxon>Aurantioideae</taxon>
        <taxon>Citrus</taxon>
    </lineage>
</organism>
<sequence>MAGQTATNSDLFEAYFRRADLDGDGQISGAEAVAFFQGSNLPKQVLAQVWSHADQRKAGFLNRAEFFNALKLVTVAQSKRELTPDIVKAALYGPASARIPAPQINLAAMPSSHSRVGAPASQVSGAPSPQNVSVRGPQGLGNASTNQQSPPSQSNHFVRTPQAVLPGTTLHPQQVLSGQSMPSGGTMTAPRPPTSNVSTDWLGGSTVSPLAGSTTQLPNRGSSPSLPQEGFGLPASSLAPSVQPRPPITSGGRAGSPLAGTTSQVSDRGISASSMLDGFGLPASSVAPSVQPRPLGTSAQTPATAPKPQAPDSKSLVVSGNGFSSDSLFGDVFSASPVQPKQDVAISGSVPTSTASVPASPAPKPSLKAGPVEPVQHAFSQPPVGGQYQQGQSAGKQNQQFAVKSTPAAASTGFPIGALNSTSSQSHVPWPKMTHSEVQKYTKVFVQVDIDRDGKITGEQAYNLFLSWRLPREVLKQVWDLSDQDNDGMLSLKEFCTALYLMERYREGRPLPTMLPSTIMPDEALFSTTSQPQAPHSSGTWGPVAGVQQPHASRPPTGKPPRPVPVPQADRTVQTTPQKSKVPELEKHLMDQLSKEEQESLNAKLKEATEADKKAFPVEELEKEILTSREKIQFCSTKMQELILYKSRCDNRLNEITERVSGDKREVELLAKKYEEKYKQSGDVASKLTLEEATFRDIQEKKMELYQAIVKMEGESGDGTLQQHADHIQKQLEELVKILNDRCKQYGLRAKPTLLVELPFGWQPGIQEGTADWDEDWDKLEDEGFTFVKELTLEVQNVVAPPKPKSASVKNETSSNKHDATASSSNIDSKSEKDASEGKDATEEKGASKEKDASKGEEISENEPAHEQNEDGLARGRPNSSAGSGATENQSKEVQDFQIMKDIGADGSPQAKETQSDEVGPESVFSGNKGFDEPSWGTFDTHYDAESVWGFDTDNSKEAAHDQHLDSSMFGLDDFNIKPIKTELFHSNNLFPGKSSSIFADSVPSTPAYSITNSPRRFSAGPDDYSFDKGKSPFIFADSVPSTPAYNFGNSPRRFSGGSEDHSFDNLSRFDSFNMHDGGLFQSPSHSLSRFDSVHSTRDSDPNYGLSSRFDSFNARDNSFNARDSGFFQSQNSLARFDSMRSTKDFDHGHGFPAFESFDDTDPFGTTGPSNSKTSVDTPRNGSGVLAFDDTDPFGSTGPFKTSVEIRIIFVKQKILGIRKRTKSQACPGAWKLKKMNAAKVCHIMYKRSYRNWDEPNKLARVQMKYRNWEEPNELAWVQMKYGV</sequence>
<feature type="region of interest" description="Disordered" evidence="2">
    <location>
        <begin position="802"/>
        <end position="932"/>
    </location>
</feature>
<evidence type="ECO:0000313" key="5">
    <source>
        <dbReference type="EMBL" id="KAK9227873.1"/>
    </source>
</evidence>
<dbReference type="GO" id="GO:0005634">
    <property type="term" value="C:nucleus"/>
    <property type="evidence" value="ECO:0007669"/>
    <property type="project" value="TreeGrafter"/>
</dbReference>
<dbReference type="Gene3D" id="1.10.238.10">
    <property type="entry name" value="EF-hand"/>
    <property type="match status" value="2"/>
</dbReference>
<feature type="compositionally biased region" description="Polar residues" evidence="2">
    <location>
        <begin position="878"/>
        <end position="889"/>
    </location>
</feature>
<dbReference type="EMBL" id="JBCGBO010000001">
    <property type="protein sequence ID" value="KAK9227873.1"/>
    <property type="molecule type" value="Genomic_DNA"/>
</dbReference>
<dbReference type="GO" id="GO:0006897">
    <property type="term" value="P:endocytosis"/>
    <property type="evidence" value="ECO:0007669"/>
    <property type="project" value="TreeGrafter"/>
</dbReference>
<dbReference type="InterPro" id="IPR018247">
    <property type="entry name" value="EF_Hand_1_Ca_BS"/>
</dbReference>
<feature type="domain" description="EH" evidence="3">
    <location>
        <begin position="437"/>
        <end position="526"/>
    </location>
</feature>
<gene>
    <name evidence="5" type="ORF">WN944_020817</name>
</gene>
<feature type="domain" description="EH" evidence="3">
    <location>
        <begin position="8"/>
        <end position="98"/>
    </location>
</feature>
<dbReference type="GO" id="GO:0005886">
    <property type="term" value="C:plasma membrane"/>
    <property type="evidence" value="ECO:0007669"/>
    <property type="project" value="TreeGrafter"/>
</dbReference>
<feature type="region of interest" description="Disordered" evidence="2">
    <location>
        <begin position="283"/>
        <end position="319"/>
    </location>
</feature>
<feature type="region of interest" description="Disordered" evidence="2">
    <location>
        <begin position="1161"/>
        <end position="1181"/>
    </location>
</feature>
<feature type="region of interest" description="Disordered" evidence="2">
    <location>
        <begin position="173"/>
        <end position="268"/>
    </location>
</feature>
<evidence type="ECO:0000259" key="4">
    <source>
        <dbReference type="PROSITE" id="PS50222"/>
    </source>
</evidence>
<feature type="domain" description="EF-hand" evidence="4">
    <location>
        <begin position="470"/>
        <end position="505"/>
    </location>
</feature>
<dbReference type="Proteomes" id="UP001428341">
    <property type="component" value="Unassembled WGS sequence"/>
</dbReference>
<feature type="compositionally biased region" description="Low complexity" evidence="2">
    <location>
        <begin position="385"/>
        <end position="400"/>
    </location>
</feature>
<feature type="compositionally biased region" description="Polar residues" evidence="2">
    <location>
        <begin position="121"/>
        <end position="133"/>
    </location>
</feature>
<keyword evidence="6" id="KW-1185">Reference proteome</keyword>
<feature type="compositionally biased region" description="Low complexity" evidence="2">
    <location>
        <begin position="299"/>
        <end position="311"/>
    </location>
</feature>
<reference evidence="5 6" key="1">
    <citation type="submission" date="2024-05" db="EMBL/GenBank/DDBJ databases">
        <title>Haplotype-resolved chromosome-level genome assembly of Huyou (Citrus changshanensis).</title>
        <authorList>
            <person name="Miao C."/>
            <person name="Chen W."/>
            <person name="Wu Y."/>
            <person name="Wang L."/>
            <person name="Zhao S."/>
            <person name="Grierson D."/>
            <person name="Xu C."/>
            <person name="Chen K."/>
        </authorList>
    </citation>
    <scope>NUCLEOTIDE SEQUENCE [LARGE SCALE GENOMIC DNA]</scope>
    <source>
        <strain evidence="5">01-14</strain>
        <tissue evidence="5">Leaf</tissue>
    </source>
</reference>
<feature type="compositionally biased region" description="Polar residues" evidence="2">
    <location>
        <begin position="1167"/>
        <end position="1181"/>
    </location>
</feature>
<feature type="compositionally biased region" description="Polar residues" evidence="2">
    <location>
        <begin position="194"/>
        <end position="226"/>
    </location>
</feature>
<dbReference type="GO" id="GO:0016197">
    <property type="term" value="P:endosomal transport"/>
    <property type="evidence" value="ECO:0007669"/>
    <property type="project" value="TreeGrafter"/>
</dbReference>
<dbReference type="GO" id="GO:0005737">
    <property type="term" value="C:cytoplasm"/>
    <property type="evidence" value="ECO:0007669"/>
    <property type="project" value="TreeGrafter"/>
</dbReference>
<dbReference type="Pfam" id="PF12763">
    <property type="entry name" value="EH"/>
    <property type="match status" value="2"/>
</dbReference>
<dbReference type="InterPro" id="IPR011992">
    <property type="entry name" value="EF-hand-dom_pair"/>
</dbReference>
<feature type="compositionally biased region" description="Polar residues" evidence="2">
    <location>
        <begin position="173"/>
        <end position="186"/>
    </location>
</feature>
<dbReference type="InterPro" id="IPR000261">
    <property type="entry name" value="EH_dom"/>
</dbReference>
<evidence type="ECO:0000256" key="1">
    <source>
        <dbReference type="ARBA" id="ARBA00022837"/>
    </source>
</evidence>
<feature type="compositionally biased region" description="Basic and acidic residues" evidence="2">
    <location>
        <begin position="829"/>
        <end position="874"/>
    </location>
</feature>
<dbReference type="PANTHER" id="PTHR11216">
    <property type="entry name" value="EH DOMAIN"/>
    <property type="match status" value="1"/>
</dbReference>
<dbReference type="CDD" id="cd00052">
    <property type="entry name" value="EH"/>
    <property type="match status" value="2"/>
</dbReference>
<accession>A0AAP0MY78</accession>
<dbReference type="InterPro" id="IPR002048">
    <property type="entry name" value="EF_hand_dom"/>
</dbReference>
<comment type="caution">
    <text evidence="5">The sequence shown here is derived from an EMBL/GenBank/DDBJ whole genome shotgun (WGS) entry which is preliminary data.</text>
</comment>
<dbReference type="SMART" id="SM00027">
    <property type="entry name" value="EH"/>
    <property type="match status" value="2"/>
</dbReference>
<keyword evidence="1" id="KW-0106">Calcium</keyword>
<dbReference type="PROSITE" id="PS50222">
    <property type="entry name" value="EF_HAND_2"/>
    <property type="match status" value="2"/>
</dbReference>
<name>A0AAP0MY78_9ROSI</name>
<feature type="region of interest" description="Disordered" evidence="2">
    <location>
        <begin position="345"/>
        <end position="404"/>
    </location>
</feature>
<protein>
    <submittedName>
        <fullName evidence="5">Uncharacterized protein</fullName>
    </submittedName>
</protein>
<dbReference type="PROSITE" id="PS00018">
    <property type="entry name" value="EF_HAND_1"/>
    <property type="match status" value="1"/>
</dbReference>
<feature type="compositionally biased region" description="Polar residues" evidence="2">
    <location>
        <begin position="528"/>
        <end position="540"/>
    </location>
</feature>
<feature type="domain" description="EF-hand" evidence="4">
    <location>
        <begin position="7"/>
        <end position="42"/>
    </location>
</feature>
<feature type="compositionally biased region" description="Pro residues" evidence="2">
    <location>
        <begin position="557"/>
        <end position="566"/>
    </location>
</feature>
<evidence type="ECO:0000313" key="6">
    <source>
        <dbReference type="Proteomes" id="UP001428341"/>
    </source>
</evidence>
<dbReference type="PANTHER" id="PTHR11216:SF161">
    <property type="entry name" value="CALCIUM-BINDING EF HAND FAMILY PROTEIN"/>
    <property type="match status" value="1"/>
</dbReference>
<proteinExistence type="predicted"/>
<dbReference type="PROSITE" id="PS50031">
    <property type="entry name" value="EH"/>
    <property type="match status" value="2"/>
</dbReference>
<feature type="region of interest" description="Disordered" evidence="2">
    <location>
        <begin position="528"/>
        <end position="585"/>
    </location>
</feature>
<dbReference type="GO" id="GO:0005509">
    <property type="term" value="F:calcium ion binding"/>
    <property type="evidence" value="ECO:0007669"/>
    <property type="project" value="InterPro"/>
</dbReference>
<feature type="compositionally biased region" description="Low complexity" evidence="2">
    <location>
        <begin position="146"/>
        <end position="155"/>
    </location>
</feature>
<feature type="compositionally biased region" description="Polar residues" evidence="2">
    <location>
        <begin position="259"/>
        <end position="268"/>
    </location>
</feature>
<evidence type="ECO:0000259" key="3">
    <source>
        <dbReference type="PROSITE" id="PS50031"/>
    </source>
</evidence>